<dbReference type="InterPro" id="IPR015419">
    <property type="entry name" value="CTAG/Pcc1"/>
</dbReference>
<dbReference type="STRING" id="34475.A0A4Y9XTV8"/>
<gene>
    <name evidence="7" type="ORF">EVJ58_g9387</name>
</gene>
<evidence type="ECO:0000313" key="7">
    <source>
        <dbReference type="EMBL" id="TFY53556.1"/>
    </source>
</evidence>
<dbReference type="Gene3D" id="3.30.310.50">
    <property type="entry name" value="Alpha-D-phosphohexomutase, C-terminal domain"/>
    <property type="match status" value="1"/>
</dbReference>
<evidence type="ECO:0000256" key="1">
    <source>
        <dbReference type="ARBA" id="ARBA00004123"/>
    </source>
</evidence>
<proteinExistence type="inferred from homology"/>
<dbReference type="GO" id="GO:0000408">
    <property type="term" value="C:EKC/KEOPS complex"/>
    <property type="evidence" value="ECO:0007669"/>
    <property type="project" value="TreeGrafter"/>
</dbReference>
<dbReference type="Proteomes" id="UP000298390">
    <property type="component" value="Unassembled WGS sequence"/>
</dbReference>
<evidence type="ECO:0000256" key="4">
    <source>
        <dbReference type="ARBA" id="ARBA00022490"/>
    </source>
</evidence>
<organism evidence="7 8">
    <name type="scientific">Rhodofomes roseus</name>
    <dbReference type="NCBI Taxonomy" id="34475"/>
    <lineage>
        <taxon>Eukaryota</taxon>
        <taxon>Fungi</taxon>
        <taxon>Dikarya</taxon>
        <taxon>Basidiomycota</taxon>
        <taxon>Agaricomycotina</taxon>
        <taxon>Agaricomycetes</taxon>
        <taxon>Polyporales</taxon>
        <taxon>Rhodofomes</taxon>
    </lineage>
</organism>
<keyword evidence="6" id="KW-0539">Nucleus</keyword>
<accession>A0A4Y9XTV8</accession>
<evidence type="ECO:0000256" key="2">
    <source>
        <dbReference type="ARBA" id="ARBA00004496"/>
    </source>
</evidence>
<evidence type="ECO:0000256" key="6">
    <source>
        <dbReference type="ARBA" id="ARBA00023242"/>
    </source>
</evidence>
<dbReference type="Pfam" id="PF09341">
    <property type="entry name" value="Pcc1"/>
    <property type="match status" value="1"/>
</dbReference>
<evidence type="ECO:0000313" key="8">
    <source>
        <dbReference type="Proteomes" id="UP000298390"/>
    </source>
</evidence>
<comment type="subcellular location">
    <subcellularLocation>
        <location evidence="2">Cytoplasm</location>
    </subcellularLocation>
    <subcellularLocation>
        <location evidence="1">Nucleus</location>
    </subcellularLocation>
</comment>
<evidence type="ECO:0000256" key="3">
    <source>
        <dbReference type="ARBA" id="ARBA00007073"/>
    </source>
</evidence>
<evidence type="ECO:0000256" key="5">
    <source>
        <dbReference type="ARBA" id="ARBA00022694"/>
    </source>
</evidence>
<reference evidence="7 8" key="1">
    <citation type="submission" date="2019-01" db="EMBL/GenBank/DDBJ databases">
        <title>Genome sequencing of the rare red list fungi Fomitopsis rosea.</title>
        <authorList>
            <person name="Buettner E."/>
            <person name="Kellner H."/>
        </authorList>
    </citation>
    <scope>NUCLEOTIDE SEQUENCE [LARGE SCALE GENOMIC DNA]</scope>
    <source>
        <strain evidence="7 8">DSM 105464</strain>
    </source>
</reference>
<keyword evidence="5" id="KW-0819">tRNA processing</keyword>
<dbReference type="GO" id="GO:0005737">
    <property type="term" value="C:cytoplasm"/>
    <property type="evidence" value="ECO:0007669"/>
    <property type="project" value="UniProtKB-SubCell"/>
</dbReference>
<dbReference type="GO" id="GO:0008033">
    <property type="term" value="P:tRNA processing"/>
    <property type="evidence" value="ECO:0007669"/>
    <property type="project" value="UniProtKB-KW"/>
</dbReference>
<evidence type="ECO:0008006" key="9">
    <source>
        <dbReference type="Google" id="ProtNLM"/>
    </source>
</evidence>
<dbReference type="PANTHER" id="PTHR31283:SF5">
    <property type="entry name" value="EKC_KEOPS COMPLEX SUBUNIT LAGE3"/>
    <property type="match status" value="1"/>
</dbReference>
<comment type="caution">
    <text evidence="7">The sequence shown here is derived from an EMBL/GenBank/DDBJ whole genome shotgun (WGS) entry which is preliminary data.</text>
</comment>
<dbReference type="GO" id="GO:0005634">
    <property type="term" value="C:nucleus"/>
    <property type="evidence" value="ECO:0007669"/>
    <property type="project" value="UniProtKB-SubCell"/>
</dbReference>
<dbReference type="PANTHER" id="PTHR31283">
    <property type="entry name" value="EKC/KEOPS COMPLEX SUBUNIT PCC1 FAMILY MEMBER"/>
    <property type="match status" value="1"/>
</dbReference>
<dbReference type="AlphaFoldDB" id="A0A4Y9XTV8"/>
<dbReference type="GO" id="GO:0070525">
    <property type="term" value="P:tRNA threonylcarbamoyladenosine metabolic process"/>
    <property type="evidence" value="ECO:0007669"/>
    <property type="project" value="TreeGrafter"/>
</dbReference>
<keyword evidence="4" id="KW-0963">Cytoplasm</keyword>
<comment type="similarity">
    <text evidence="3">Belongs to the CTAG/PCC1 family.</text>
</comment>
<protein>
    <recommendedName>
        <fullName evidence="9">Transcription factor Pcc1</fullName>
    </recommendedName>
</protein>
<dbReference type="EMBL" id="SEKV01000806">
    <property type="protein sequence ID" value="TFY53556.1"/>
    <property type="molecule type" value="Genomic_DNA"/>
</dbReference>
<sequence length="96" mass="10753">MTGTFKPLCKRPTIRIPFESEKHASIAKQVIEVDRELQPQAVLRELSVENDILIATFKTLTVRLSRLTVNAFLENVDLVIRTLAEFGEDAEKGTAA</sequence>
<dbReference type="FunFam" id="3.30.310.50:FF:000005">
    <property type="entry name" value="L antigen family member 3"/>
    <property type="match status" value="1"/>
</dbReference>
<name>A0A4Y9XTV8_9APHY</name>